<keyword evidence="5" id="KW-0282">Flagellum</keyword>
<dbReference type="InterPro" id="IPR019776">
    <property type="entry name" value="Flagellar_basal_body_rod_CS"/>
</dbReference>
<evidence type="ECO:0000259" key="3">
    <source>
        <dbReference type="Pfam" id="PF06429"/>
    </source>
</evidence>
<evidence type="ECO:0000313" key="5">
    <source>
        <dbReference type="EMBL" id="MFC4769496.1"/>
    </source>
</evidence>
<comment type="similarity">
    <text evidence="1">Belongs to the flagella basal body rod proteins family.</text>
</comment>
<accession>A0ABV9Q4T6</accession>
<evidence type="ECO:0000259" key="2">
    <source>
        <dbReference type="Pfam" id="PF00460"/>
    </source>
</evidence>
<dbReference type="Proteomes" id="UP001596002">
    <property type="component" value="Unassembled WGS sequence"/>
</dbReference>
<dbReference type="InterPro" id="IPR037925">
    <property type="entry name" value="FlgE/F/G-like"/>
</dbReference>
<dbReference type="InterPro" id="IPR010930">
    <property type="entry name" value="Flg_bb/hook_C_dom"/>
</dbReference>
<dbReference type="RefSeq" id="WP_380028078.1">
    <property type="nucleotide sequence ID" value="NZ_JBHSHC010000132.1"/>
</dbReference>
<dbReference type="InterPro" id="IPR001444">
    <property type="entry name" value="Flag_bb_rod_N"/>
</dbReference>
<organism evidence="5 6">
    <name type="scientific">Effusibacillus consociatus</name>
    <dbReference type="NCBI Taxonomy" id="1117041"/>
    <lineage>
        <taxon>Bacteria</taxon>
        <taxon>Bacillati</taxon>
        <taxon>Bacillota</taxon>
        <taxon>Bacilli</taxon>
        <taxon>Bacillales</taxon>
        <taxon>Alicyclobacillaceae</taxon>
        <taxon>Effusibacillus</taxon>
    </lineage>
</organism>
<dbReference type="Pfam" id="PF22692">
    <property type="entry name" value="LlgE_F_G_D1"/>
    <property type="match status" value="1"/>
</dbReference>
<proteinExistence type="inferred from homology"/>
<dbReference type="PROSITE" id="PS00588">
    <property type="entry name" value="FLAGELLA_BB_ROD"/>
    <property type="match status" value="1"/>
</dbReference>
<dbReference type="Pfam" id="PF00460">
    <property type="entry name" value="Flg_bb_rod"/>
    <property type="match status" value="1"/>
</dbReference>
<keyword evidence="5" id="KW-0969">Cilium</keyword>
<feature type="domain" description="Flagellar hook protein FlgE/F/G-like D1" evidence="4">
    <location>
        <begin position="120"/>
        <end position="177"/>
    </location>
</feature>
<comment type="caution">
    <text evidence="5">The sequence shown here is derived from an EMBL/GenBank/DDBJ whole genome shotgun (WGS) entry which is preliminary data.</text>
</comment>
<dbReference type="Pfam" id="PF06429">
    <property type="entry name" value="Flg_bbr_C"/>
    <property type="match status" value="1"/>
</dbReference>
<feature type="domain" description="Flagellar basal-body/hook protein C-terminal" evidence="3">
    <location>
        <begin position="232"/>
        <end position="276"/>
    </location>
</feature>
<dbReference type="SUPFAM" id="SSF117143">
    <property type="entry name" value="Flagellar hook protein flgE"/>
    <property type="match status" value="1"/>
</dbReference>
<dbReference type="EMBL" id="JBHSHC010000132">
    <property type="protein sequence ID" value="MFC4769496.1"/>
    <property type="molecule type" value="Genomic_DNA"/>
</dbReference>
<keyword evidence="6" id="KW-1185">Reference proteome</keyword>
<feature type="domain" description="Flagellar basal body rod protein N-terminal" evidence="2">
    <location>
        <begin position="7"/>
        <end position="35"/>
    </location>
</feature>
<name>A0ABV9Q4T6_9BACL</name>
<evidence type="ECO:0000313" key="6">
    <source>
        <dbReference type="Proteomes" id="UP001596002"/>
    </source>
</evidence>
<dbReference type="PANTHER" id="PTHR30435">
    <property type="entry name" value="FLAGELLAR PROTEIN"/>
    <property type="match status" value="1"/>
</dbReference>
<gene>
    <name evidence="5" type="ORF">ACFO8Q_19375</name>
</gene>
<keyword evidence="5" id="KW-0966">Cell projection</keyword>
<dbReference type="PANTHER" id="PTHR30435:SF19">
    <property type="entry name" value="FLAGELLAR BASAL-BODY ROD PROTEIN FLGG"/>
    <property type="match status" value="1"/>
</dbReference>
<protein>
    <submittedName>
        <fullName evidence="5">Flagellar hook-basal body protein</fullName>
    </submittedName>
</protein>
<evidence type="ECO:0000259" key="4">
    <source>
        <dbReference type="Pfam" id="PF22692"/>
    </source>
</evidence>
<sequence length="281" mass="30383">MIRGLFTAASGMLAGERRQDVLANNLANANTIGYKKDDSLMRSFPEMLLYAVNDHTGSGPQGIRPGMPDVGAVGTGAFLEEILPRFTQGTLKPTNNKYGYAIIDVDRPLNPQAPDARRKTFFAVTDGSGSSFVTRDGEFHVNQQGFLMNAAGLFVQAVDDQGLPAANSRIKLNDTGTSLEAGTVEENGEFTVNEAYRFDAVDVLDTDRLQNAGNGGFRYDPANLGARTGEVRQGFLEGSNVDLTETMTDMIAVMRSYEANQRVIRTLDGTLDKAVNSLGRI</sequence>
<evidence type="ECO:0000256" key="1">
    <source>
        <dbReference type="ARBA" id="ARBA00009677"/>
    </source>
</evidence>
<reference evidence="6" key="1">
    <citation type="journal article" date="2019" name="Int. J. Syst. Evol. Microbiol.">
        <title>The Global Catalogue of Microorganisms (GCM) 10K type strain sequencing project: providing services to taxonomists for standard genome sequencing and annotation.</title>
        <authorList>
            <consortium name="The Broad Institute Genomics Platform"/>
            <consortium name="The Broad Institute Genome Sequencing Center for Infectious Disease"/>
            <person name="Wu L."/>
            <person name="Ma J."/>
        </authorList>
    </citation>
    <scope>NUCLEOTIDE SEQUENCE [LARGE SCALE GENOMIC DNA]</scope>
    <source>
        <strain evidence="6">WYCCWR 12678</strain>
    </source>
</reference>
<dbReference type="InterPro" id="IPR053967">
    <property type="entry name" value="LlgE_F_G-like_D1"/>
</dbReference>